<dbReference type="KEGG" id="llh:I41_35990"/>
<evidence type="ECO:0000256" key="1">
    <source>
        <dbReference type="SAM" id="Phobius"/>
    </source>
</evidence>
<feature type="transmembrane region" description="Helical" evidence="1">
    <location>
        <begin position="264"/>
        <end position="283"/>
    </location>
</feature>
<feature type="transmembrane region" description="Helical" evidence="1">
    <location>
        <begin position="226"/>
        <end position="252"/>
    </location>
</feature>
<evidence type="ECO:0000313" key="3">
    <source>
        <dbReference type="EMBL" id="QDT74404.1"/>
    </source>
</evidence>
<keyword evidence="3" id="KW-0808">Transferase</keyword>
<dbReference type="RefSeq" id="WP_145434157.1">
    <property type="nucleotide sequence ID" value="NZ_CP036339.1"/>
</dbReference>
<sequence length="342" mass="37974">MVAGRPTTRLATPVQATTIPLARTAEPRNHNFDYLRLFLAVEVVAMHLNAGLLRGNLWVPIPPVAAFVALSGFLIPQSLERSRSLGHFAWKRALRTLPALIPLMLAIGLAFDVKHVERAMIQYLSAGYHSMFQGCVLPLWSLIVEDGLYAAIALLFVLGSHRTAWLTTAIIGVLLVVQAKIDDHVFEYRFLQTSIGFFVGNLAFIWKDRLSKVHWAWPAVTLSAGVAGWLAFLGPLVFPLIIGCVVVLAMTVPQIRWGIPDLSYAIYIWHAPIMLALLGPWAMPRDARWVTATVVLTLVASTLSWYVVEKPALQLKNWRPGSQRDANERRFIETPATTKTAA</sequence>
<keyword evidence="4" id="KW-1185">Reference proteome</keyword>
<feature type="domain" description="Acyltransferase 3" evidence="2">
    <location>
        <begin position="29"/>
        <end position="305"/>
    </location>
</feature>
<feature type="transmembrane region" description="Helical" evidence="1">
    <location>
        <begin position="57"/>
        <end position="75"/>
    </location>
</feature>
<keyword evidence="3" id="KW-0012">Acyltransferase</keyword>
<feature type="transmembrane region" description="Helical" evidence="1">
    <location>
        <begin position="289"/>
        <end position="308"/>
    </location>
</feature>
<dbReference type="GO" id="GO:0016020">
    <property type="term" value="C:membrane"/>
    <property type="evidence" value="ECO:0007669"/>
    <property type="project" value="TreeGrafter"/>
</dbReference>
<reference evidence="3 4" key="1">
    <citation type="submission" date="2019-02" db="EMBL/GenBank/DDBJ databases">
        <title>Deep-cultivation of Planctomycetes and their phenomic and genomic characterization uncovers novel biology.</title>
        <authorList>
            <person name="Wiegand S."/>
            <person name="Jogler M."/>
            <person name="Boedeker C."/>
            <person name="Pinto D."/>
            <person name="Vollmers J."/>
            <person name="Rivas-Marin E."/>
            <person name="Kohn T."/>
            <person name="Peeters S.H."/>
            <person name="Heuer A."/>
            <person name="Rast P."/>
            <person name="Oberbeckmann S."/>
            <person name="Bunk B."/>
            <person name="Jeske O."/>
            <person name="Meyerdierks A."/>
            <person name="Storesund J.E."/>
            <person name="Kallscheuer N."/>
            <person name="Luecker S."/>
            <person name="Lage O.M."/>
            <person name="Pohl T."/>
            <person name="Merkel B.J."/>
            <person name="Hornburger P."/>
            <person name="Mueller R.-W."/>
            <person name="Bruemmer F."/>
            <person name="Labrenz M."/>
            <person name="Spormann A.M."/>
            <person name="Op den Camp H."/>
            <person name="Overmann J."/>
            <person name="Amann R."/>
            <person name="Jetten M.S.M."/>
            <person name="Mascher T."/>
            <person name="Medema M.H."/>
            <person name="Devos D.P."/>
            <person name="Kaster A.-K."/>
            <person name="Ovreas L."/>
            <person name="Rohde M."/>
            <person name="Galperin M.Y."/>
            <person name="Jogler C."/>
        </authorList>
    </citation>
    <scope>NUCLEOTIDE SEQUENCE [LARGE SCALE GENOMIC DNA]</scope>
    <source>
        <strain evidence="3 4">I41</strain>
    </source>
</reference>
<dbReference type="OrthoDB" id="9796461at2"/>
<gene>
    <name evidence="3" type="ORF">I41_35990</name>
</gene>
<dbReference type="InterPro" id="IPR050879">
    <property type="entry name" value="Acyltransferase_3"/>
</dbReference>
<dbReference type="Proteomes" id="UP000317909">
    <property type="component" value="Chromosome"/>
</dbReference>
<keyword evidence="1" id="KW-0472">Membrane</keyword>
<accession>A0A517U1B1</accession>
<feature type="transmembrane region" description="Helical" evidence="1">
    <location>
        <begin position="149"/>
        <end position="176"/>
    </location>
</feature>
<keyword evidence="1" id="KW-1133">Transmembrane helix</keyword>
<feature type="transmembrane region" description="Helical" evidence="1">
    <location>
        <begin position="123"/>
        <end position="143"/>
    </location>
</feature>
<dbReference type="GO" id="GO:0016747">
    <property type="term" value="F:acyltransferase activity, transferring groups other than amino-acyl groups"/>
    <property type="evidence" value="ECO:0007669"/>
    <property type="project" value="InterPro"/>
</dbReference>
<feature type="transmembrane region" description="Helical" evidence="1">
    <location>
        <begin position="188"/>
        <end position="206"/>
    </location>
</feature>
<organism evidence="3 4">
    <name type="scientific">Lacipirellula limnantheis</name>
    <dbReference type="NCBI Taxonomy" id="2528024"/>
    <lineage>
        <taxon>Bacteria</taxon>
        <taxon>Pseudomonadati</taxon>
        <taxon>Planctomycetota</taxon>
        <taxon>Planctomycetia</taxon>
        <taxon>Pirellulales</taxon>
        <taxon>Lacipirellulaceae</taxon>
        <taxon>Lacipirellula</taxon>
    </lineage>
</organism>
<evidence type="ECO:0000313" key="4">
    <source>
        <dbReference type="Proteomes" id="UP000317909"/>
    </source>
</evidence>
<proteinExistence type="predicted"/>
<dbReference type="InterPro" id="IPR002656">
    <property type="entry name" value="Acyl_transf_3_dom"/>
</dbReference>
<dbReference type="AlphaFoldDB" id="A0A517U1B1"/>
<keyword evidence="1" id="KW-0812">Transmembrane</keyword>
<dbReference type="EMBL" id="CP036339">
    <property type="protein sequence ID" value="QDT74404.1"/>
    <property type="molecule type" value="Genomic_DNA"/>
</dbReference>
<dbReference type="Pfam" id="PF01757">
    <property type="entry name" value="Acyl_transf_3"/>
    <property type="match status" value="1"/>
</dbReference>
<evidence type="ECO:0000259" key="2">
    <source>
        <dbReference type="Pfam" id="PF01757"/>
    </source>
</evidence>
<dbReference type="PANTHER" id="PTHR23028">
    <property type="entry name" value="ACETYLTRANSFERASE"/>
    <property type="match status" value="1"/>
</dbReference>
<name>A0A517U1B1_9BACT</name>
<protein>
    <submittedName>
        <fullName evidence="3">Acyltransferase family protein</fullName>
    </submittedName>
</protein>
<dbReference type="GO" id="GO:0000271">
    <property type="term" value="P:polysaccharide biosynthetic process"/>
    <property type="evidence" value="ECO:0007669"/>
    <property type="project" value="TreeGrafter"/>
</dbReference>
<feature type="transmembrane region" description="Helical" evidence="1">
    <location>
        <begin position="95"/>
        <end position="111"/>
    </location>
</feature>
<dbReference type="PANTHER" id="PTHR23028:SF53">
    <property type="entry name" value="ACYL_TRANSF_3 DOMAIN-CONTAINING PROTEIN"/>
    <property type="match status" value="1"/>
</dbReference>